<evidence type="ECO:0000259" key="5">
    <source>
        <dbReference type="Pfam" id="PF04198"/>
    </source>
</evidence>
<accession>A0A2P2C0D7</accession>
<dbReference type="SUPFAM" id="SSF100950">
    <property type="entry name" value="NagB/RpiA/CoA transferase-like"/>
    <property type="match status" value="1"/>
</dbReference>
<evidence type="ECO:0000256" key="1">
    <source>
        <dbReference type="ARBA" id="ARBA00010466"/>
    </source>
</evidence>
<comment type="similarity">
    <text evidence="1">Belongs to the SorC transcriptional regulatory family.</text>
</comment>
<dbReference type="PANTHER" id="PTHR34294:SF1">
    <property type="entry name" value="TRANSCRIPTIONAL REGULATOR LSRR"/>
    <property type="match status" value="1"/>
</dbReference>
<protein>
    <submittedName>
        <fullName evidence="6">Putative Transcriptional regulator</fullName>
    </submittedName>
</protein>
<name>A0A2P2C0D7_9ZZZZ</name>
<dbReference type="GO" id="GO:0003700">
    <property type="term" value="F:DNA-binding transcription factor activity"/>
    <property type="evidence" value="ECO:0007669"/>
    <property type="project" value="InterPro"/>
</dbReference>
<dbReference type="AlphaFoldDB" id="A0A2P2C0D7"/>
<feature type="domain" description="Sugar-binding" evidence="5">
    <location>
        <begin position="69"/>
        <end position="323"/>
    </location>
</feature>
<keyword evidence="3" id="KW-0238">DNA-binding</keyword>
<dbReference type="InterPro" id="IPR037171">
    <property type="entry name" value="NagB/RpiA_transferase-like"/>
</dbReference>
<dbReference type="EMBL" id="CZKA01000020">
    <property type="protein sequence ID" value="CUR55469.1"/>
    <property type="molecule type" value="Genomic_DNA"/>
</dbReference>
<reference evidence="6" key="1">
    <citation type="submission" date="2015-08" db="EMBL/GenBank/DDBJ databases">
        <authorList>
            <person name="Babu N.S."/>
            <person name="Beckwith C.J."/>
            <person name="Beseler K.G."/>
            <person name="Brison A."/>
            <person name="Carone J.V."/>
            <person name="Caskin T.P."/>
            <person name="Diamond M."/>
            <person name="Durham M.E."/>
            <person name="Foxe J.M."/>
            <person name="Go M."/>
            <person name="Henderson B.A."/>
            <person name="Jones I.B."/>
            <person name="McGettigan J.A."/>
            <person name="Micheletti S.J."/>
            <person name="Nasrallah M.E."/>
            <person name="Ortiz D."/>
            <person name="Piller C.R."/>
            <person name="Privatt S.R."/>
            <person name="Schneider S.L."/>
            <person name="Sharp S."/>
            <person name="Smith T.C."/>
            <person name="Stanton J.D."/>
            <person name="Ullery H.E."/>
            <person name="Wilson R.J."/>
            <person name="Serrano M.G."/>
            <person name="Buck G."/>
            <person name="Lee V."/>
            <person name="Wang Y."/>
            <person name="Carvalho R."/>
            <person name="Voegtly L."/>
            <person name="Shi R."/>
            <person name="Duckworth R."/>
            <person name="Johnson A."/>
            <person name="Loviza R."/>
            <person name="Walstead R."/>
            <person name="Shah Z."/>
            <person name="Kiflezghi M."/>
            <person name="Wade K."/>
            <person name="Ball S.L."/>
            <person name="Bradley K.W."/>
            <person name="Asai D.J."/>
            <person name="Bowman C.A."/>
            <person name="Russell D.A."/>
            <person name="Pope W.H."/>
            <person name="Jacobs-Sera D."/>
            <person name="Hendrix R.W."/>
            <person name="Hatfull G.F."/>
        </authorList>
    </citation>
    <scope>NUCLEOTIDE SEQUENCE</scope>
</reference>
<dbReference type="GO" id="GO:0030246">
    <property type="term" value="F:carbohydrate binding"/>
    <property type="evidence" value="ECO:0007669"/>
    <property type="project" value="InterPro"/>
</dbReference>
<dbReference type="Pfam" id="PF04198">
    <property type="entry name" value="Sugar-bind"/>
    <property type="match status" value="1"/>
</dbReference>
<dbReference type="InterPro" id="IPR051054">
    <property type="entry name" value="SorC_transcr_regulators"/>
</dbReference>
<keyword evidence="2" id="KW-0805">Transcription regulation</keyword>
<sequence length="331" mass="35278">MTIRTEVKMPAPRDPRTLMQAARLYYLDGKSQADIAKVLDTSRSNVSRMLTEAQRQGIVEIRVNDPAGRARDLETAMKKTFGLQDVLVAQRGAGGADRVVSQVGALAAQLLVHQLKDSTTVAMSWGHSLQSMVWSTTADHDYNAQVVQLVGGMSSISNEISGHELVRELSARLGSTYRFLHSPATYSSREARDIMLAEPSVANALAAARDAELAFVGIGTPGHGSSAAILSSLNLSEEENKEFWAADPVGDVAARYFTANGQAVHGAVEDHILGVSLSDLIAIPNVVGVASGRAKTPGVLGALRGHIIDSLVCDESLARSVLSQSRLTEDH</sequence>
<dbReference type="GO" id="GO:0003677">
    <property type="term" value="F:DNA binding"/>
    <property type="evidence" value="ECO:0007669"/>
    <property type="project" value="UniProtKB-KW"/>
</dbReference>
<dbReference type="InterPro" id="IPR007324">
    <property type="entry name" value="Sugar-bd_dom_put"/>
</dbReference>
<dbReference type="Gene3D" id="1.10.10.10">
    <property type="entry name" value="Winged helix-like DNA-binding domain superfamily/Winged helix DNA-binding domain"/>
    <property type="match status" value="1"/>
</dbReference>
<dbReference type="InterPro" id="IPR036388">
    <property type="entry name" value="WH-like_DNA-bd_sf"/>
</dbReference>
<organism evidence="6">
    <name type="scientific">metagenome</name>
    <dbReference type="NCBI Taxonomy" id="256318"/>
    <lineage>
        <taxon>unclassified sequences</taxon>
        <taxon>metagenomes</taxon>
    </lineage>
</organism>
<evidence type="ECO:0000256" key="3">
    <source>
        <dbReference type="ARBA" id="ARBA00023125"/>
    </source>
</evidence>
<evidence type="ECO:0000313" key="6">
    <source>
        <dbReference type="EMBL" id="CUR55469.1"/>
    </source>
</evidence>
<dbReference type="PANTHER" id="PTHR34294">
    <property type="entry name" value="TRANSCRIPTIONAL REGULATOR-RELATED"/>
    <property type="match status" value="1"/>
</dbReference>
<keyword evidence="4" id="KW-0804">Transcription</keyword>
<gene>
    <name evidence="6" type="ORF">NOCA2270104</name>
</gene>
<evidence type="ECO:0000256" key="4">
    <source>
        <dbReference type="ARBA" id="ARBA00023163"/>
    </source>
</evidence>
<evidence type="ECO:0000256" key="2">
    <source>
        <dbReference type="ARBA" id="ARBA00023015"/>
    </source>
</evidence>
<dbReference type="Gene3D" id="3.40.50.1360">
    <property type="match status" value="1"/>
</dbReference>
<proteinExistence type="inferred from homology"/>